<evidence type="ECO:0000313" key="2">
    <source>
        <dbReference type="Proteomes" id="UP001454086"/>
    </source>
</evidence>
<keyword evidence="2" id="KW-1185">Reference proteome</keyword>
<name>A0ABV1DCG7_9FIRM</name>
<evidence type="ECO:0000313" key="1">
    <source>
        <dbReference type="EMBL" id="MEQ2428076.1"/>
    </source>
</evidence>
<accession>A0ABV1DCG7</accession>
<reference evidence="1 2" key="1">
    <citation type="submission" date="2024-03" db="EMBL/GenBank/DDBJ databases">
        <title>Human intestinal bacterial collection.</title>
        <authorList>
            <person name="Pauvert C."/>
            <person name="Hitch T.C.A."/>
            <person name="Clavel T."/>
        </authorList>
    </citation>
    <scope>NUCLEOTIDE SEQUENCE [LARGE SCALE GENOMIC DNA]</scope>
    <source>
        <strain evidence="1 2">CLA-SR-H021</strain>
    </source>
</reference>
<proteinExistence type="predicted"/>
<dbReference type="RefSeq" id="WP_025481997.1">
    <property type="nucleotide sequence ID" value="NZ_JAJFEB010000002.1"/>
</dbReference>
<dbReference type="Proteomes" id="UP001454086">
    <property type="component" value="Unassembled WGS sequence"/>
</dbReference>
<evidence type="ECO:0008006" key="3">
    <source>
        <dbReference type="Google" id="ProtNLM"/>
    </source>
</evidence>
<comment type="caution">
    <text evidence="1">The sequence shown here is derived from an EMBL/GenBank/DDBJ whole genome shotgun (WGS) entry which is preliminary data.</text>
</comment>
<gene>
    <name evidence="1" type="ORF">WMQ36_24230</name>
</gene>
<dbReference type="EMBL" id="JBBMFM010000148">
    <property type="protein sequence ID" value="MEQ2428076.1"/>
    <property type="molecule type" value="Genomic_DNA"/>
</dbReference>
<protein>
    <recommendedName>
        <fullName evidence="3">Secreted protein</fullName>
    </recommendedName>
</protein>
<sequence length="82" mass="8793">MVLLLQQLIPALAHLPVPEDGDGREVSVAPSAYSPASRSRFSTAVLRRSDLGCGSPVPQSRKYTSSSEICPRSTHRATWTAA</sequence>
<organism evidence="1 2">
    <name type="scientific">Enterocloster hominis</name>
    <name type="common">ex Hitch et al. 2024</name>
    <dbReference type="NCBI Taxonomy" id="1917870"/>
    <lineage>
        <taxon>Bacteria</taxon>
        <taxon>Bacillati</taxon>
        <taxon>Bacillota</taxon>
        <taxon>Clostridia</taxon>
        <taxon>Lachnospirales</taxon>
        <taxon>Lachnospiraceae</taxon>
        <taxon>Enterocloster</taxon>
    </lineage>
</organism>